<dbReference type="AlphaFoldDB" id="A0A523URS1"/>
<feature type="chain" id="PRO_5021971381" evidence="1">
    <location>
        <begin position="21"/>
        <end position="434"/>
    </location>
</feature>
<feature type="signal peptide" evidence="1">
    <location>
        <begin position="1"/>
        <end position="20"/>
    </location>
</feature>
<protein>
    <submittedName>
        <fullName evidence="2">Uncharacterized protein</fullName>
    </submittedName>
</protein>
<keyword evidence="1" id="KW-0732">Signal</keyword>
<comment type="caution">
    <text evidence="2">The sequence shown here is derived from an EMBL/GenBank/DDBJ whole genome shotgun (WGS) entry which is preliminary data.</text>
</comment>
<name>A0A523URS1_UNCT6</name>
<dbReference type="Proteomes" id="UP000315525">
    <property type="component" value="Unassembled WGS sequence"/>
</dbReference>
<organism evidence="2 3">
    <name type="scientific">candidate division TA06 bacterium</name>
    <dbReference type="NCBI Taxonomy" id="2250710"/>
    <lineage>
        <taxon>Bacteria</taxon>
        <taxon>Bacteria division TA06</taxon>
    </lineage>
</organism>
<evidence type="ECO:0000313" key="3">
    <source>
        <dbReference type="Proteomes" id="UP000315525"/>
    </source>
</evidence>
<evidence type="ECO:0000256" key="1">
    <source>
        <dbReference type="SAM" id="SignalP"/>
    </source>
</evidence>
<reference evidence="2 3" key="1">
    <citation type="submission" date="2019-03" db="EMBL/GenBank/DDBJ databases">
        <title>Metabolic potential of uncultured bacteria and archaea associated with petroleum seepage in deep-sea sediments.</title>
        <authorList>
            <person name="Dong X."/>
            <person name="Hubert C."/>
        </authorList>
    </citation>
    <scope>NUCLEOTIDE SEQUENCE [LARGE SCALE GENOMIC DNA]</scope>
    <source>
        <strain evidence="2">E44_bin18</strain>
    </source>
</reference>
<accession>A0A523URS1</accession>
<dbReference type="EMBL" id="SOJN01000092">
    <property type="protein sequence ID" value="TET45204.1"/>
    <property type="molecule type" value="Genomic_DNA"/>
</dbReference>
<gene>
    <name evidence="2" type="ORF">E3J62_08130</name>
</gene>
<sequence>MKILNSFLLFLILFSAYTYADETDSLASNNINEFGISTGTYLTLVFDPGLTMRSGAENVITIQNGLARTEDRLIGTRWFSEKGLVGKTGGIVCRYAKYALIDLPVDWYSIVFAHEYLGHGARYRELDIEKIHYAFDMPPPYGGGGGEASANIGPGVINDHEVLGIWIGGVEVHSILNKRLSLRWMAKREIQYREASVYFWAWQIMFSYIQDTNEDLTTKVNDNDISAYVRIINRHNGYTDYDNLPMDVKDLKSRTMIDVANPFLFYTLFTIMKTYFWDGNNSTGLPMPNIKGVGYIPSLRTGLTPFGLEYHLENYLRFENKVSLIDLRIGDQTFHNSWGGVGLLIQNMYENERFSLDMNLDVWSQPEIEIGGDPVTSKGGGFGGAFSLRGYYDFAGSQYPISAMVELGYKSPGFLEGYVLDASPIIMVGIGLRN</sequence>
<proteinExistence type="predicted"/>
<evidence type="ECO:0000313" key="2">
    <source>
        <dbReference type="EMBL" id="TET45204.1"/>
    </source>
</evidence>